<reference evidence="2" key="1">
    <citation type="submission" date="2021-06" db="EMBL/GenBank/DDBJ databases">
        <authorList>
            <person name="Kallberg Y."/>
            <person name="Tangrot J."/>
            <person name="Rosling A."/>
        </authorList>
    </citation>
    <scope>NUCLEOTIDE SEQUENCE</scope>
    <source>
        <strain evidence="2">MA453B</strain>
    </source>
</reference>
<gene>
    <name evidence="2" type="ORF">DERYTH_LOCUS22334</name>
</gene>
<organism evidence="2 3">
    <name type="scientific">Dentiscutata erythropus</name>
    <dbReference type="NCBI Taxonomy" id="1348616"/>
    <lineage>
        <taxon>Eukaryota</taxon>
        <taxon>Fungi</taxon>
        <taxon>Fungi incertae sedis</taxon>
        <taxon>Mucoromycota</taxon>
        <taxon>Glomeromycotina</taxon>
        <taxon>Glomeromycetes</taxon>
        <taxon>Diversisporales</taxon>
        <taxon>Gigasporaceae</taxon>
        <taxon>Dentiscutata</taxon>
    </lineage>
</organism>
<keyword evidence="3" id="KW-1185">Reference proteome</keyword>
<comment type="caution">
    <text evidence="2">The sequence shown here is derived from an EMBL/GenBank/DDBJ whole genome shotgun (WGS) entry which is preliminary data.</text>
</comment>
<dbReference type="AlphaFoldDB" id="A0A9N9P861"/>
<name>A0A9N9P861_9GLOM</name>
<proteinExistence type="predicted"/>
<dbReference type="Proteomes" id="UP000789405">
    <property type="component" value="Unassembled WGS sequence"/>
</dbReference>
<accession>A0A9N9P861</accession>
<evidence type="ECO:0000256" key="1">
    <source>
        <dbReference type="SAM" id="MobiDB-lite"/>
    </source>
</evidence>
<dbReference type="EMBL" id="CAJVPY010030729">
    <property type="protein sequence ID" value="CAG8795742.1"/>
    <property type="molecule type" value="Genomic_DNA"/>
</dbReference>
<sequence length="179" mass="20082">MNNQLKLGSCYEKSIGTSKGKKKAADGGNSVGQIGSNSGRQNETCNEATQEWNKIKTKNALEIDDIIKKYLNTSFNLYNIQTVKSRYIPEETLEPSLPTIHPVEPVSKVPANAAAQKKAANEITIAEKKLTEFEQIYSISTNTQFKHDTYIKISNLQTQIRANKNRIAKLKRNAMYTQN</sequence>
<protein>
    <submittedName>
        <fullName evidence="2">27538_t:CDS:1</fullName>
    </submittedName>
</protein>
<dbReference type="OrthoDB" id="2356492at2759"/>
<feature type="non-terminal residue" evidence="2">
    <location>
        <position position="179"/>
    </location>
</feature>
<feature type="compositionally biased region" description="Polar residues" evidence="1">
    <location>
        <begin position="31"/>
        <end position="42"/>
    </location>
</feature>
<evidence type="ECO:0000313" key="2">
    <source>
        <dbReference type="EMBL" id="CAG8795742.1"/>
    </source>
</evidence>
<feature type="region of interest" description="Disordered" evidence="1">
    <location>
        <begin position="17"/>
        <end position="42"/>
    </location>
</feature>
<evidence type="ECO:0000313" key="3">
    <source>
        <dbReference type="Proteomes" id="UP000789405"/>
    </source>
</evidence>